<proteinExistence type="predicted"/>
<comment type="subcellular location">
    <subcellularLocation>
        <location evidence="1">Cell membrane</location>
        <topology evidence="1">Multi-pass membrane protein</topology>
    </subcellularLocation>
</comment>
<keyword evidence="5 6" id="KW-0472">Membrane</keyword>
<dbReference type="PANTHER" id="PTHR33529">
    <property type="entry name" value="SLR0882 PROTEIN-RELATED"/>
    <property type="match status" value="1"/>
</dbReference>
<evidence type="ECO:0000256" key="2">
    <source>
        <dbReference type="ARBA" id="ARBA00022475"/>
    </source>
</evidence>
<dbReference type="KEGG" id="anf:AQPE_3326"/>
<evidence type="ECO:0000256" key="3">
    <source>
        <dbReference type="ARBA" id="ARBA00022692"/>
    </source>
</evidence>
<keyword evidence="2" id="KW-1003">Cell membrane</keyword>
<evidence type="ECO:0000256" key="4">
    <source>
        <dbReference type="ARBA" id="ARBA00022989"/>
    </source>
</evidence>
<keyword evidence="8" id="KW-1185">Reference proteome</keyword>
<reference evidence="7" key="1">
    <citation type="journal article" date="2020" name="Int. J. Syst. Evol. Microbiol.">
        <title>Aquipluma nitroreducens gen. nov. sp. nov., a novel facultatively anaerobic bacterium isolated from a freshwater lake.</title>
        <authorList>
            <person name="Watanabe M."/>
            <person name="Kojima H."/>
            <person name="Fukui M."/>
        </authorList>
    </citation>
    <scope>NUCLEOTIDE SEQUENCE</scope>
    <source>
        <strain evidence="7">MeG22</strain>
    </source>
</reference>
<dbReference type="InterPro" id="IPR005495">
    <property type="entry name" value="LptG/LptF_permease"/>
</dbReference>
<dbReference type="Proteomes" id="UP001193389">
    <property type="component" value="Chromosome"/>
</dbReference>
<accession>A0A5K7SC52</accession>
<gene>
    <name evidence="7" type="ORF">AQPE_3326</name>
</gene>
<feature type="transmembrane region" description="Helical" evidence="6">
    <location>
        <begin position="82"/>
        <end position="100"/>
    </location>
</feature>
<feature type="transmembrane region" description="Helical" evidence="6">
    <location>
        <begin position="418"/>
        <end position="441"/>
    </location>
</feature>
<dbReference type="GO" id="GO:0043190">
    <property type="term" value="C:ATP-binding cassette (ABC) transporter complex"/>
    <property type="evidence" value="ECO:0007669"/>
    <property type="project" value="TreeGrafter"/>
</dbReference>
<organism evidence="7 8">
    <name type="scientific">Aquipluma nitroreducens</name>
    <dbReference type="NCBI Taxonomy" id="2010828"/>
    <lineage>
        <taxon>Bacteria</taxon>
        <taxon>Pseudomonadati</taxon>
        <taxon>Bacteroidota</taxon>
        <taxon>Bacteroidia</taxon>
        <taxon>Marinilabiliales</taxon>
        <taxon>Prolixibacteraceae</taxon>
        <taxon>Aquipluma</taxon>
    </lineage>
</organism>
<feature type="transmembrane region" description="Helical" evidence="6">
    <location>
        <begin position="41"/>
        <end position="61"/>
    </location>
</feature>
<evidence type="ECO:0000256" key="6">
    <source>
        <dbReference type="SAM" id="Phobius"/>
    </source>
</evidence>
<keyword evidence="3 6" id="KW-0812">Transmembrane</keyword>
<dbReference type="AlphaFoldDB" id="A0A5K7SC52"/>
<feature type="transmembrane region" description="Helical" evidence="6">
    <location>
        <begin position="389"/>
        <end position="406"/>
    </location>
</feature>
<protein>
    <submittedName>
        <fullName evidence="7">Membrane protein</fullName>
    </submittedName>
</protein>
<evidence type="ECO:0000256" key="5">
    <source>
        <dbReference type="ARBA" id="ARBA00023136"/>
    </source>
</evidence>
<dbReference type="EMBL" id="AP018694">
    <property type="protein sequence ID" value="BBE19152.1"/>
    <property type="molecule type" value="Genomic_DNA"/>
</dbReference>
<dbReference type="GO" id="GO:0015920">
    <property type="term" value="P:lipopolysaccharide transport"/>
    <property type="evidence" value="ECO:0007669"/>
    <property type="project" value="TreeGrafter"/>
</dbReference>
<dbReference type="PANTHER" id="PTHR33529:SF6">
    <property type="entry name" value="YJGP_YJGQ FAMILY PERMEASE"/>
    <property type="match status" value="1"/>
</dbReference>
<evidence type="ECO:0000313" key="8">
    <source>
        <dbReference type="Proteomes" id="UP001193389"/>
    </source>
</evidence>
<evidence type="ECO:0000256" key="1">
    <source>
        <dbReference type="ARBA" id="ARBA00004651"/>
    </source>
</evidence>
<keyword evidence="4 6" id="KW-1133">Transmembrane helix</keyword>
<evidence type="ECO:0000313" key="7">
    <source>
        <dbReference type="EMBL" id="BBE19152.1"/>
    </source>
</evidence>
<name>A0A5K7SC52_9BACT</name>
<sequence length="474" mass="54602">MTFFICVFILLMQFLWKYIDDLVGKGLDWGIVSELLMYASFGLVPLAFPLAMLLASIMTFGNLGENYELVAMKASGISLFRIMRPLFVVALILTSIAFYFSNNILPKTNLKFYTLMYSVKQQKPEMVIKEGVFSNDMENYSIKVERKGKNNNMLYDVMIYNHADNQGNVNVSISDSGKMEITQDKKFMSITLYNGQNYTEGTESRQSTAKRYPFRRESFQKEVINISMKDFEFNRIDEKRYAGASKMMNVSQLTSQGDSVFKEYKLQLWRYLTAFSYISDVNRQVSWLSNPIDSLRINPNIKPDSIVDFDKTIAALSTFEKAALYQRVIGNVRSNSLALTQQFDEMYMRKKSLNSYAMEWHRKFTLSFACLIFFFIGAPLGAIIRKGGLGMPVVVSILMFIAYYILMITGEKFAREDAWSMVGGMWLASFVFLPLGIWLTYKAATDSGVMNIESYQALFKRLTKVRFFNRHKPE</sequence>
<dbReference type="Pfam" id="PF03739">
    <property type="entry name" value="LptF_LptG"/>
    <property type="match status" value="1"/>
</dbReference>
<feature type="transmembrane region" description="Helical" evidence="6">
    <location>
        <begin position="364"/>
        <end position="382"/>
    </location>
</feature>